<dbReference type="EMBL" id="AGUE01000049">
    <property type="protein sequence ID" value="EHL01544.1"/>
    <property type="molecule type" value="Genomic_DNA"/>
</dbReference>
<dbReference type="InParanoid" id="H0EIR3"/>
<evidence type="ECO:0000313" key="2">
    <source>
        <dbReference type="Proteomes" id="UP000005446"/>
    </source>
</evidence>
<accession>H0EIR3</accession>
<proteinExistence type="predicted"/>
<dbReference type="HOGENOM" id="CLU_2722469_0_0_1"/>
<gene>
    <name evidence="1" type="ORF">M7I_2428</name>
</gene>
<comment type="caution">
    <text evidence="1">The sequence shown here is derived from an EMBL/GenBank/DDBJ whole genome shotgun (WGS) entry which is preliminary data.</text>
</comment>
<protein>
    <submittedName>
        <fullName evidence="1">Uncharacterized protein</fullName>
    </submittedName>
</protein>
<dbReference type="AlphaFoldDB" id="H0EIR3"/>
<reference evidence="1 2" key="1">
    <citation type="journal article" date="2012" name="Eukaryot. Cell">
        <title>Genome sequence of the fungus Glarea lozoyensis: the first genome sequence of a species from the Helotiaceae family.</title>
        <authorList>
            <person name="Youssar L."/>
            <person name="Gruening B.A."/>
            <person name="Erxleben A."/>
            <person name="Guenther S."/>
            <person name="Huettel W."/>
        </authorList>
    </citation>
    <scope>NUCLEOTIDE SEQUENCE [LARGE SCALE GENOMIC DNA]</scope>
    <source>
        <strain evidence="2">ATCC 74030 / MF5533</strain>
    </source>
</reference>
<sequence length="72" mass="7936">MGTPHLIINLPSRIPPLRALLSLENILRHDIKSTTSPLPNPQAQLSHERILVQVASSRSLKAALLNTRIPES</sequence>
<organism evidence="1 2">
    <name type="scientific">Glarea lozoyensis (strain ATCC 74030 / MF5533)</name>
    <dbReference type="NCBI Taxonomy" id="1104152"/>
    <lineage>
        <taxon>Eukaryota</taxon>
        <taxon>Fungi</taxon>
        <taxon>Dikarya</taxon>
        <taxon>Ascomycota</taxon>
        <taxon>Pezizomycotina</taxon>
        <taxon>Leotiomycetes</taxon>
        <taxon>Helotiales</taxon>
        <taxon>Helotiaceae</taxon>
        <taxon>Glarea</taxon>
    </lineage>
</organism>
<keyword evidence="2" id="KW-1185">Reference proteome</keyword>
<evidence type="ECO:0000313" key="1">
    <source>
        <dbReference type="EMBL" id="EHL01544.1"/>
    </source>
</evidence>
<name>H0EIR3_GLAL7</name>
<dbReference type="Proteomes" id="UP000005446">
    <property type="component" value="Unassembled WGS sequence"/>
</dbReference>